<dbReference type="EMBL" id="PCRK01000098">
    <property type="protein sequence ID" value="PIP19216.1"/>
    <property type="molecule type" value="Genomic_DNA"/>
</dbReference>
<dbReference type="GO" id="GO:0006313">
    <property type="term" value="P:DNA transposition"/>
    <property type="evidence" value="ECO:0007669"/>
    <property type="project" value="UniProtKB-UniRule"/>
</dbReference>
<dbReference type="NCBIfam" id="NF033543">
    <property type="entry name" value="transpos_IS256"/>
    <property type="match status" value="1"/>
</dbReference>
<proteinExistence type="inferred from homology"/>
<evidence type="ECO:0000256" key="3">
    <source>
        <dbReference type="ARBA" id="ARBA00022578"/>
    </source>
</evidence>
<dbReference type="PANTHER" id="PTHR33217:SF9">
    <property type="entry name" value="MUTATOR FAMILY TRANSPOSASE"/>
    <property type="match status" value="1"/>
</dbReference>
<dbReference type="Pfam" id="PF00872">
    <property type="entry name" value="Transposase_mut"/>
    <property type="match status" value="1"/>
</dbReference>
<protein>
    <recommendedName>
        <fullName evidence="6">Mutator family transposase</fullName>
    </recommendedName>
</protein>
<dbReference type="GO" id="GO:0004803">
    <property type="term" value="F:transposase activity"/>
    <property type="evidence" value="ECO:0007669"/>
    <property type="project" value="UniProtKB-UniRule"/>
</dbReference>
<sequence>NGYEPAAISFGEGKIQVELPQTRETEFSFRSVILELWQRRSENLEKLIPALYVKGLSQRDIERALKENLGVDKVSRSVVSKSSKKIYSDFDQWRKRDLSGYKILYLFLDSHYLALRQGTDKKEGVLVAWGVTEEGKKVLLHIDRGERESYDCWKTFAEDMKLRGLNGPLLVIVDGNSGLKKMLWECFSYSLIQRCQVHKMRNILSKLPKDIHTKMKRLIHSAFYARDYSEGLRIARDIIARFEDEFPSAMECLAESLEDVLCVLKFPATHRKSIRSTNLLERLLGESKRRTKVSPRFPTEKSCLSLVYAVLIDVSAHWHGLKMTPKIEEDLAVLRASCRKQKIPTPELVQPKDLELVKV</sequence>
<comment type="function">
    <text evidence="1 6">Required for the transposition of the insertion element.</text>
</comment>
<comment type="caution">
    <text evidence="7">The sequence shown here is derived from an EMBL/GenBank/DDBJ whole genome shotgun (WGS) entry which is preliminary data.</text>
</comment>
<dbReference type="PANTHER" id="PTHR33217">
    <property type="entry name" value="TRANSPOSASE FOR INSERTION SEQUENCE ELEMENT IS1081"/>
    <property type="match status" value="1"/>
</dbReference>
<keyword evidence="3 6" id="KW-0815">Transposition</keyword>
<organism evidence="7 8">
    <name type="scientific">Candidatus Sherwoodlollariibacterium unditelluris</name>
    <dbReference type="NCBI Taxonomy" id="1974757"/>
    <lineage>
        <taxon>Bacteria</taxon>
        <taxon>Pseudomonadati</taxon>
        <taxon>Candidatus Omnitrophota</taxon>
        <taxon>Candidatus Sherwoodlollariibacterium</taxon>
    </lineage>
</organism>
<gene>
    <name evidence="7" type="ORF">COX41_04035</name>
</gene>
<comment type="similarity">
    <text evidence="2 6">Belongs to the transposase mutator family.</text>
</comment>
<evidence type="ECO:0000256" key="1">
    <source>
        <dbReference type="ARBA" id="ARBA00002190"/>
    </source>
</evidence>
<evidence type="ECO:0000256" key="6">
    <source>
        <dbReference type="RuleBase" id="RU365089"/>
    </source>
</evidence>
<keyword evidence="5 6" id="KW-0233">DNA recombination</keyword>
<feature type="non-terminal residue" evidence="7">
    <location>
        <position position="1"/>
    </location>
</feature>
<dbReference type="Proteomes" id="UP000231292">
    <property type="component" value="Unassembled WGS sequence"/>
</dbReference>
<evidence type="ECO:0000256" key="4">
    <source>
        <dbReference type="ARBA" id="ARBA00023125"/>
    </source>
</evidence>
<accession>A0A2G9YJ11</accession>
<reference evidence="7 8" key="1">
    <citation type="submission" date="2017-09" db="EMBL/GenBank/DDBJ databases">
        <title>Depth-based differentiation of microbial function through sediment-hosted aquifers and enrichment of novel symbionts in the deep terrestrial subsurface.</title>
        <authorList>
            <person name="Probst A.J."/>
            <person name="Ladd B."/>
            <person name="Jarett J.K."/>
            <person name="Geller-Mcgrath D.E."/>
            <person name="Sieber C.M."/>
            <person name="Emerson J.B."/>
            <person name="Anantharaman K."/>
            <person name="Thomas B.C."/>
            <person name="Malmstrom R."/>
            <person name="Stieglmeier M."/>
            <person name="Klingl A."/>
            <person name="Woyke T."/>
            <person name="Ryan C.M."/>
            <person name="Banfield J.F."/>
        </authorList>
    </citation>
    <scope>NUCLEOTIDE SEQUENCE [LARGE SCALE GENOMIC DNA]</scope>
    <source>
        <strain evidence="7">CG23_combo_of_CG06-09_8_20_14_all_41_10</strain>
    </source>
</reference>
<evidence type="ECO:0000313" key="7">
    <source>
        <dbReference type="EMBL" id="PIP19216.1"/>
    </source>
</evidence>
<keyword evidence="4 6" id="KW-0238">DNA-binding</keyword>
<evidence type="ECO:0000256" key="2">
    <source>
        <dbReference type="ARBA" id="ARBA00010961"/>
    </source>
</evidence>
<evidence type="ECO:0000313" key="8">
    <source>
        <dbReference type="Proteomes" id="UP000231292"/>
    </source>
</evidence>
<evidence type="ECO:0000256" key="5">
    <source>
        <dbReference type="ARBA" id="ARBA00023172"/>
    </source>
</evidence>
<dbReference type="AlphaFoldDB" id="A0A2G9YJ11"/>
<name>A0A2G9YJ11_9BACT</name>
<dbReference type="GO" id="GO:0003677">
    <property type="term" value="F:DNA binding"/>
    <property type="evidence" value="ECO:0007669"/>
    <property type="project" value="UniProtKB-UniRule"/>
</dbReference>
<dbReference type="InterPro" id="IPR001207">
    <property type="entry name" value="Transposase_mutator"/>
</dbReference>
<keyword evidence="6" id="KW-0814">Transposable element</keyword>